<dbReference type="EMBL" id="KL584706">
    <property type="protein sequence ID" value="KEQ75081.1"/>
    <property type="molecule type" value="Genomic_DNA"/>
</dbReference>
<dbReference type="PANTHER" id="PTHR23514">
    <property type="entry name" value="BYPASS OF STOP CODON PROTEIN 6"/>
    <property type="match status" value="1"/>
</dbReference>
<keyword evidence="3 5" id="KW-1133">Transmembrane helix</keyword>
<dbReference type="InterPro" id="IPR036259">
    <property type="entry name" value="MFS_trans_sf"/>
</dbReference>
<name>A0A074XKK9_9PEZI</name>
<keyword evidence="2 5" id="KW-0812">Transmembrane</keyword>
<feature type="transmembrane region" description="Helical" evidence="5">
    <location>
        <begin position="432"/>
        <end position="453"/>
    </location>
</feature>
<dbReference type="PROSITE" id="PS50850">
    <property type="entry name" value="MFS"/>
    <property type="match status" value="1"/>
</dbReference>
<feature type="transmembrane region" description="Helical" evidence="5">
    <location>
        <begin position="175"/>
        <end position="196"/>
    </location>
</feature>
<evidence type="ECO:0000256" key="3">
    <source>
        <dbReference type="ARBA" id="ARBA00022989"/>
    </source>
</evidence>
<dbReference type="Proteomes" id="UP000027730">
    <property type="component" value="Unassembled WGS sequence"/>
</dbReference>
<dbReference type="GO" id="GO:0016020">
    <property type="term" value="C:membrane"/>
    <property type="evidence" value="ECO:0007669"/>
    <property type="project" value="UniProtKB-SubCell"/>
</dbReference>
<evidence type="ECO:0000256" key="2">
    <source>
        <dbReference type="ARBA" id="ARBA00022692"/>
    </source>
</evidence>
<accession>A0A074XKK9</accession>
<dbReference type="InterPro" id="IPR011701">
    <property type="entry name" value="MFS"/>
</dbReference>
<protein>
    <submittedName>
        <fullName evidence="7">MFS general substrate transporter</fullName>
    </submittedName>
</protein>
<feature type="transmembrane region" description="Helical" evidence="5">
    <location>
        <begin position="345"/>
        <end position="364"/>
    </location>
</feature>
<evidence type="ECO:0000259" key="6">
    <source>
        <dbReference type="PROSITE" id="PS50850"/>
    </source>
</evidence>
<keyword evidence="4 5" id="KW-0472">Membrane</keyword>
<dbReference type="AlphaFoldDB" id="A0A074XKK9"/>
<dbReference type="PANTHER" id="PTHR23514:SF16">
    <property type="entry name" value="TRANSPORTER, PUTATIVE (AFU_ORTHOLOGUE AFUA_2G17270)-RELATED"/>
    <property type="match status" value="1"/>
</dbReference>
<feature type="transmembrane region" description="Helical" evidence="5">
    <location>
        <begin position="208"/>
        <end position="230"/>
    </location>
</feature>
<dbReference type="HOGENOM" id="CLU_021993_3_1_1"/>
<dbReference type="GO" id="GO:0022857">
    <property type="term" value="F:transmembrane transporter activity"/>
    <property type="evidence" value="ECO:0007669"/>
    <property type="project" value="InterPro"/>
</dbReference>
<dbReference type="RefSeq" id="XP_013429268.1">
    <property type="nucleotide sequence ID" value="XM_013573814.1"/>
</dbReference>
<feature type="transmembrane region" description="Helical" evidence="5">
    <location>
        <begin position="137"/>
        <end position="154"/>
    </location>
</feature>
<evidence type="ECO:0000256" key="4">
    <source>
        <dbReference type="ARBA" id="ARBA00023136"/>
    </source>
</evidence>
<proteinExistence type="predicted"/>
<dbReference type="SUPFAM" id="SSF103473">
    <property type="entry name" value="MFS general substrate transporter"/>
    <property type="match status" value="1"/>
</dbReference>
<comment type="subcellular location">
    <subcellularLocation>
        <location evidence="1">Membrane</location>
        <topology evidence="1">Multi-pass membrane protein</topology>
    </subcellularLocation>
</comment>
<evidence type="ECO:0000313" key="7">
    <source>
        <dbReference type="EMBL" id="KEQ75081.1"/>
    </source>
</evidence>
<dbReference type="InterPro" id="IPR020846">
    <property type="entry name" value="MFS_dom"/>
</dbReference>
<evidence type="ECO:0000256" key="1">
    <source>
        <dbReference type="ARBA" id="ARBA00004141"/>
    </source>
</evidence>
<dbReference type="Gene3D" id="1.20.1250.20">
    <property type="entry name" value="MFS general substrate transporter like domains"/>
    <property type="match status" value="1"/>
</dbReference>
<keyword evidence="8" id="KW-1185">Reference proteome</keyword>
<dbReference type="GeneID" id="25414963"/>
<dbReference type="InterPro" id="IPR051788">
    <property type="entry name" value="MFS_Transporter"/>
</dbReference>
<dbReference type="Pfam" id="PF07690">
    <property type="entry name" value="MFS_1"/>
    <property type="match status" value="1"/>
</dbReference>
<dbReference type="FunFam" id="1.20.1250.20:FF:000286">
    <property type="entry name" value="MFS efflux transporter"/>
    <property type="match status" value="1"/>
</dbReference>
<feature type="transmembrane region" description="Helical" evidence="5">
    <location>
        <begin position="370"/>
        <end position="392"/>
    </location>
</feature>
<evidence type="ECO:0000256" key="5">
    <source>
        <dbReference type="SAM" id="Phobius"/>
    </source>
</evidence>
<feature type="transmembrane region" description="Helical" evidence="5">
    <location>
        <begin position="280"/>
        <end position="301"/>
    </location>
</feature>
<gene>
    <name evidence="7" type="ORF">M436DRAFT_71547</name>
</gene>
<sequence length="466" mass="50078">MRDTAIIQVASPNNRPQNLNDDSVELAEAEQSSTLDKGTLLRLISAGFSFFVAGINDGSLGALIPWIIRDYGINTAILSSVQVIRCRSPPYGASFLGWFTAALTNTHLSQHLDLGAMLVLGAVLQVVAQGLRVWSTPFGLFVFTFWITCLGQAYQDTHANAYAAVAAKGAHKWLGFIHAMYMAGCLIGPFAVSPIASSRGSSSSSSPWYLFYTIPLGLGVFNVILCLFAFSDTLRLKSKAVASSSSHGETAMTSTESPDDTLEVPNAIGLIKKTFTQRSFWNLSLFYFFYLGSSITASGWVVEYLVNVRNGNISAMGYVPAGFSGGALLGRLILPEPTRRFGERLMITIYCVICIGLQIMFWLVPNLIAAAVAISLFGFFSGPLFATGISVGSRLYPADIRSTALSMVFVFAQIGGSLFPVITGLVSSSKGVWVLQPMLVGLVTATAVSWLLVPQPKSANAELHQE</sequence>
<feature type="domain" description="Major facilitator superfamily (MFS) profile" evidence="6">
    <location>
        <begin position="280"/>
        <end position="466"/>
    </location>
</feature>
<feature type="transmembrane region" description="Helical" evidence="5">
    <location>
        <begin position="313"/>
        <end position="333"/>
    </location>
</feature>
<dbReference type="OrthoDB" id="413079at2759"/>
<reference evidence="7 8" key="1">
    <citation type="journal article" date="2014" name="BMC Genomics">
        <title>Genome sequencing of four Aureobasidium pullulans varieties: biotechnological potential, stress tolerance, and description of new species.</title>
        <authorList>
            <person name="Gostin Ar C."/>
            <person name="Ohm R.A."/>
            <person name="Kogej T."/>
            <person name="Sonjak S."/>
            <person name="Turk M."/>
            <person name="Zajc J."/>
            <person name="Zalar P."/>
            <person name="Grube M."/>
            <person name="Sun H."/>
            <person name="Han J."/>
            <person name="Sharma A."/>
            <person name="Chiniquy J."/>
            <person name="Ngan C.Y."/>
            <person name="Lipzen A."/>
            <person name="Barry K."/>
            <person name="Grigoriev I.V."/>
            <person name="Gunde-Cimerman N."/>
        </authorList>
    </citation>
    <scope>NUCLEOTIDE SEQUENCE [LARGE SCALE GENOMIC DNA]</scope>
    <source>
        <strain evidence="7 8">CBS 147.97</strain>
    </source>
</reference>
<organism evidence="7 8">
    <name type="scientific">Aureobasidium namibiae CBS 147.97</name>
    <dbReference type="NCBI Taxonomy" id="1043004"/>
    <lineage>
        <taxon>Eukaryota</taxon>
        <taxon>Fungi</taxon>
        <taxon>Dikarya</taxon>
        <taxon>Ascomycota</taxon>
        <taxon>Pezizomycotina</taxon>
        <taxon>Dothideomycetes</taxon>
        <taxon>Dothideomycetidae</taxon>
        <taxon>Dothideales</taxon>
        <taxon>Saccotheciaceae</taxon>
        <taxon>Aureobasidium</taxon>
    </lineage>
</organism>
<evidence type="ECO:0000313" key="8">
    <source>
        <dbReference type="Proteomes" id="UP000027730"/>
    </source>
</evidence>
<feature type="transmembrane region" description="Helical" evidence="5">
    <location>
        <begin position="404"/>
        <end position="426"/>
    </location>
</feature>